<gene>
    <name evidence="3" type="ORF">ANN_26464</name>
</gene>
<dbReference type="EMBL" id="JAJSOF020000039">
    <property type="protein sequence ID" value="KAJ4426666.1"/>
    <property type="molecule type" value="Genomic_DNA"/>
</dbReference>
<evidence type="ECO:0000313" key="3">
    <source>
        <dbReference type="EMBL" id="KAJ4426666.1"/>
    </source>
</evidence>
<dbReference type="InterPro" id="IPR032135">
    <property type="entry name" value="DUF4817"/>
</dbReference>
<evidence type="ECO:0000256" key="1">
    <source>
        <dbReference type="SAM" id="MobiDB-lite"/>
    </source>
</evidence>
<dbReference type="Pfam" id="PF16087">
    <property type="entry name" value="DUF4817"/>
    <property type="match status" value="1"/>
</dbReference>
<feature type="region of interest" description="Disordered" evidence="1">
    <location>
        <begin position="1"/>
        <end position="37"/>
    </location>
</feature>
<feature type="compositionally biased region" description="Low complexity" evidence="1">
    <location>
        <begin position="19"/>
        <end position="28"/>
    </location>
</feature>
<keyword evidence="4" id="KW-1185">Reference proteome</keyword>
<evidence type="ECO:0000313" key="4">
    <source>
        <dbReference type="Proteomes" id="UP001148838"/>
    </source>
</evidence>
<proteinExistence type="predicted"/>
<evidence type="ECO:0000259" key="2">
    <source>
        <dbReference type="Pfam" id="PF16087"/>
    </source>
</evidence>
<feature type="domain" description="DUF4817" evidence="2">
    <location>
        <begin position="174"/>
        <end position="226"/>
    </location>
</feature>
<accession>A0ABQ8RY64</accession>
<name>A0ABQ8RY64_PERAM</name>
<sequence length="274" mass="31200">MRRSISAPHLDHKKRRGGSESTIGTEGSWTPGPDTSGLRGEVQLMWTDGSCSGRCWKHAVENGSTRRVDILAYNADTKQGIIADPTIRFEVECHQSAEVHLEKKSIYEPTVNYFKLKYALIHVEVFGLLIGARGTIPAFFEEFRREFALPTSLRDDIVIILFSTFCVNVKIQYTLNQRLFLVKQYWITNSITLTQMAYQREFGVRNPPKRNTILGLINKLETTGSLVSEKGKHRSSRLPTVVVDVRARLEQSPKKSLRRLSQETGYTYSMCQRA</sequence>
<comment type="caution">
    <text evidence="3">The sequence shown here is derived from an EMBL/GenBank/DDBJ whole genome shotgun (WGS) entry which is preliminary data.</text>
</comment>
<reference evidence="3 4" key="1">
    <citation type="journal article" date="2022" name="Allergy">
        <title>Genome assembly and annotation of Periplaneta americana reveal a comprehensive cockroach allergen profile.</title>
        <authorList>
            <person name="Wang L."/>
            <person name="Xiong Q."/>
            <person name="Saelim N."/>
            <person name="Wang L."/>
            <person name="Nong W."/>
            <person name="Wan A.T."/>
            <person name="Shi M."/>
            <person name="Liu X."/>
            <person name="Cao Q."/>
            <person name="Hui J.H.L."/>
            <person name="Sookrung N."/>
            <person name="Leung T.F."/>
            <person name="Tungtrongchitr A."/>
            <person name="Tsui S.K.W."/>
        </authorList>
    </citation>
    <scope>NUCLEOTIDE SEQUENCE [LARGE SCALE GENOMIC DNA]</scope>
    <source>
        <strain evidence="3">PWHHKU_190912</strain>
    </source>
</reference>
<dbReference type="Proteomes" id="UP001148838">
    <property type="component" value="Unassembled WGS sequence"/>
</dbReference>
<organism evidence="3 4">
    <name type="scientific">Periplaneta americana</name>
    <name type="common">American cockroach</name>
    <name type="synonym">Blatta americana</name>
    <dbReference type="NCBI Taxonomy" id="6978"/>
    <lineage>
        <taxon>Eukaryota</taxon>
        <taxon>Metazoa</taxon>
        <taxon>Ecdysozoa</taxon>
        <taxon>Arthropoda</taxon>
        <taxon>Hexapoda</taxon>
        <taxon>Insecta</taxon>
        <taxon>Pterygota</taxon>
        <taxon>Neoptera</taxon>
        <taxon>Polyneoptera</taxon>
        <taxon>Dictyoptera</taxon>
        <taxon>Blattodea</taxon>
        <taxon>Blattoidea</taxon>
        <taxon>Blattidae</taxon>
        <taxon>Blattinae</taxon>
        <taxon>Periplaneta</taxon>
    </lineage>
</organism>
<protein>
    <recommendedName>
        <fullName evidence="2">DUF4817 domain-containing protein</fullName>
    </recommendedName>
</protein>